<reference evidence="1" key="1">
    <citation type="submission" date="2018-05" db="EMBL/GenBank/DDBJ databases">
        <authorList>
            <person name="Lanie J.A."/>
            <person name="Ng W.-L."/>
            <person name="Kazmierczak K.M."/>
            <person name="Andrzejewski T.M."/>
            <person name="Davidsen T.M."/>
            <person name="Wayne K.J."/>
            <person name="Tettelin H."/>
            <person name="Glass J.I."/>
            <person name="Rusch D."/>
            <person name="Podicherti R."/>
            <person name="Tsui H.-C.T."/>
            <person name="Winkler M.E."/>
        </authorList>
    </citation>
    <scope>NUCLEOTIDE SEQUENCE</scope>
</reference>
<name>A0A381Q9I9_9ZZZZ</name>
<protein>
    <submittedName>
        <fullName evidence="1">Uncharacterized protein</fullName>
    </submittedName>
</protein>
<dbReference type="AlphaFoldDB" id="A0A381Q9I9"/>
<accession>A0A381Q9I9</accession>
<proteinExistence type="predicted"/>
<organism evidence="1">
    <name type="scientific">marine metagenome</name>
    <dbReference type="NCBI Taxonomy" id="408172"/>
    <lineage>
        <taxon>unclassified sequences</taxon>
        <taxon>metagenomes</taxon>
        <taxon>ecological metagenomes</taxon>
    </lineage>
</organism>
<dbReference type="EMBL" id="UINC01001248">
    <property type="protein sequence ID" value="SUZ75514.1"/>
    <property type="molecule type" value="Genomic_DNA"/>
</dbReference>
<gene>
    <name evidence="1" type="ORF">METZ01_LOCUS28368</name>
</gene>
<evidence type="ECO:0000313" key="1">
    <source>
        <dbReference type="EMBL" id="SUZ75514.1"/>
    </source>
</evidence>
<sequence length="166" mass="18054">MSIPPDVAAQDKIWNRYTLEDLGGVFVRTETSEPCESVGVTRRDVQVDTEAILLESEVDLLTEGEMLRNPALPELRITLECVTGEEGGASGAVGYSVSLRVQQSARMTRDSQISLPEAVTWWATTVGVAESGSVETALKEDLRLTLEEFATAYIEANTEEDDSGGR</sequence>